<feature type="chain" id="PRO_5039526112" evidence="1">
    <location>
        <begin position="21"/>
        <end position="177"/>
    </location>
</feature>
<reference evidence="3 4" key="1">
    <citation type="journal article" date="2009" name="Stand. Genomic Sci.">
        <title>Complete genome sequence of Slackia heliotrinireducens type strain (RHS 1).</title>
        <authorList>
            <person name="Pukall R."/>
            <person name="Lapidus A."/>
            <person name="Nolan M."/>
            <person name="Copeland A."/>
            <person name="Glavina Del Rio T."/>
            <person name="Lucas S."/>
            <person name="Chen F."/>
            <person name="Tice H."/>
            <person name="Cheng J.F."/>
            <person name="Chertkov O."/>
            <person name="Bruce D."/>
            <person name="Goodwin L."/>
            <person name="Kuske C."/>
            <person name="Brettin T."/>
            <person name="Detter J.C."/>
            <person name="Han C."/>
            <person name="Pitluck S."/>
            <person name="Pati A."/>
            <person name="Mavrommatis K."/>
            <person name="Ivanova N."/>
            <person name="Ovchinnikova G."/>
            <person name="Chen A."/>
            <person name="Palaniappan K."/>
            <person name="Schneider S."/>
            <person name="Rohde M."/>
            <person name="Chain P."/>
            <person name="D'haeseleer P."/>
            <person name="Goker M."/>
            <person name="Bristow J."/>
            <person name="Eisen J.A."/>
            <person name="Markowitz V."/>
            <person name="Kyrpides N.C."/>
            <person name="Klenk H.P."/>
            <person name="Hugenholtz P."/>
        </authorList>
    </citation>
    <scope>NUCLEOTIDE SEQUENCE [LARGE SCALE GENOMIC DNA]</scope>
    <source>
        <strain evidence="4">ATCC 29202 / DSM 20476 / NCTC 11029 / RHS 1</strain>
    </source>
</reference>
<dbReference type="PROSITE" id="PS51257">
    <property type="entry name" value="PROKAR_LIPOPROTEIN"/>
    <property type="match status" value="1"/>
</dbReference>
<keyword evidence="1" id="KW-0732">Signal</keyword>
<keyword evidence="4" id="KW-1185">Reference proteome</keyword>
<dbReference type="Pfam" id="PF04205">
    <property type="entry name" value="FMN_bind"/>
    <property type="match status" value="1"/>
</dbReference>
<sequence length="177" mass="18422">MNKTLIRWMAAAVSTSLVLAVGLCGCENGYEGTGSKDAASAEQLAMHTDDPWDAPIEKTADRTENDLVDGVYIGVGHGVDGLVTVTIQVEDNVITVLETAQEGETQSVGGWEAIRNGTYAEMIEAAQGSGFDSISGATFTSAAIREAVDDALAQAETGVVDPSKTSIHEAAQADTEE</sequence>
<feature type="domain" description="FMN-binding" evidence="2">
    <location>
        <begin position="76"/>
        <end position="155"/>
    </location>
</feature>
<organism evidence="3 4">
    <name type="scientific">Slackia heliotrinireducens (strain ATCC 29202 / DSM 20476 / NCTC 11029 / RHS 1)</name>
    <name type="common">Peptococcus heliotrinreducens</name>
    <dbReference type="NCBI Taxonomy" id="471855"/>
    <lineage>
        <taxon>Bacteria</taxon>
        <taxon>Bacillati</taxon>
        <taxon>Actinomycetota</taxon>
        <taxon>Coriobacteriia</taxon>
        <taxon>Eggerthellales</taxon>
        <taxon>Eggerthellaceae</taxon>
        <taxon>Slackia</taxon>
    </lineage>
</organism>
<protein>
    <submittedName>
        <fullName evidence="3">Uncharacterized conserved protein</fullName>
    </submittedName>
</protein>
<evidence type="ECO:0000259" key="2">
    <source>
        <dbReference type="SMART" id="SM00900"/>
    </source>
</evidence>
<dbReference type="HOGENOM" id="CLU_119437_0_0_11"/>
<proteinExistence type="predicted"/>
<dbReference type="RefSeq" id="WP_012799544.1">
    <property type="nucleotide sequence ID" value="NC_013165.1"/>
</dbReference>
<evidence type="ECO:0000256" key="1">
    <source>
        <dbReference type="SAM" id="SignalP"/>
    </source>
</evidence>
<dbReference type="AlphaFoldDB" id="C7N205"/>
<evidence type="ECO:0000313" key="3">
    <source>
        <dbReference type="EMBL" id="ACV23446.1"/>
    </source>
</evidence>
<evidence type="ECO:0000313" key="4">
    <source>
        <dbReference type="Proteomes" id="UP000002026"/>
    </source>
</evidence>
<accession>C7N205</accession>
<dbReference type="Gene3D" id="3.90.1010.20">
    <property type="match status" value="1"/>
</dbReference>
<dbReference type="STRING" id="471855.Shel_24380"/>
<dbReference type="KEGG" id="shi:Shel_24380"/>
<dbReference type="InterPro" id="IPR007329">
    <property type="entry name" value="FMN-bd"/>
</dbReference>
<dbReference type="Proteomes" id="UP000002026">
    <property type="component" value="Chromosome"/>
</dbReference>
<dbReference type="GO" id="GO:0016020">
    <property type="term" value="C:membrane"/>
    <property type="evidence" value="ECO:0007669"/>
    <property type="project" value="InterPro"/>
</dbReference>
<dbReference type="eggNOG" id="COG3976">
    <property type="taxonomic scope" value="Bacteria"/>
</dbReference>
<dbReference type="SMART" id="SM00900">
    <property type="entry name" value="FMN_bind"/>
    <property type="match status" value="1"/>
</dbReference>
<dbReference type="EMBL" id="CP001684">
    <property type="protein sequence ID" value="ACV23446.1"/>
    <property type="molecule type" value="Genomic_DNA"/>
</dbReference>
<dbReference type="GO" id="GO:0010181">
    <property type="term" value="F:FMN binding"/>
    <property type="evidence" value="ECO:0007669"/>
    <property type="project" value="InterPro"/>
</dbReference>
<name>C7N205_SLAHD</name>
<gene>
    <name evidence="3" type="ordered locus">Shel_24380</name>
</gene>
<feature type="signal peptide" evidence="1">
    <location>
        <begin position="1"/>
        <end position="20"/>
    </location>
</feature>